<evidence type="ECO:0000313" key="2">
    <source>
        <dbReference type="Proteomes" id="UP001232156"/>
    </source>
</evidence>
<dbReference type="PANTHER" id="PTHR39600">
    <property type="entry name" value="PEPTIDASE INHIBITOR I78 FAMILY PROTEIN"/>
    <property type="match status" value="1"/>
</dbReference>
<evidence type="ECO:0000313" key="1">
    <source>
        <dbReference type="EMBL" id="MDR4125625.1"/>
    </source>
</evidence>
<dbReference type="Gene3D" id="3.30.10.10">
    <property type="entry name" value="Trypsin Inhibitor V, subunit A"/>
    <property type="match status" value="1"/>
</dbReference>
<gene>
    <name evidence="1" type="ORF">Q8947_06460</name>
</gene>
<proteinExistence type="predicted"/>
<accession>A0ABU1D5G5</accession>
<dbReference type="Pfam" id="PF11720">
    <property type="entry name" value="Inhibitor_I78"/>
    <property type="match status" value="1"/>
</dbReference>
<dbReference type="PANTHER" id="PTHR39600:SF1">
    <property type="entry name" value="PEPTIDASE INHIBITOR I78 FAMILY PROTEIN"/>
    <property type="match status" value="1"/>
</dbReference>
<dbReference type="PROSITE" id="PS51257">
    <property type="entry name" value="PROKAR_LIPOPROTEIN"/>
    <property type="match status" value="1"/>
</dbReference>
<sequence>MMRTVPVVLLACGLAACQSSTPFEPVSDPCKALGHLSRVGQKIDSVPPSAFPEGARIIRPGTMVTRDYRPERLNVHVNDKGRIERFECG</sequence>
<keyword evidence="2" id="KW-1185">Reference proteome</keyword>
<dbReference type="Proteomes" id="UP001232156">
    <property type="component" value="Unassembled WGS sequence"/>
</dbReference>
<comment type="caution">
    <text evidence="1">The sequence shown here is derived from an EMBL/GenBank/DDBJ whole genome shotgun (WGS) entry which is preliminary data.</text>
</comment>
<dbReference type="RefSeq" id="WP_347286801.1">
    <property type="nucleotide sequence ID" value="NZ_JAUZQE010000011.1"/>
</dbReference>
<protein>
    <submittedName>
        <fullName evidence="1">I78 family peptidase inhibitor</fullName>
    </submittedName>
</protein>
<reference evidence="1 2" key="1">
    <citation type="submission" date="2023-08" db="EMBL/GenBank/DDBJ databases">
        <title>Alcaligenaceae gen. nov., a novel taxon isolated from the sludge of Yixing Pesticide Factory.</title>
        <authorList>
            <person name="Ruan L."/>
        </authorList>
    </citation>
    <scope>NUCLEOTIDE SEQUENCE [LARGE SCALE GENOMIC DNA]</scope>
    <source>
        <strain evidence="1 2">LG-2</strain>
    </source>
</reference>
<name>A0ABU1D5G5_9BURK</name>
<dbReference type="InterPro" id="IPR021719">
    <property type="entry name" value="Prot_inh_I78"/>
</dbReference>
<organism evidence="1 2">
    <name type="scientific">Yanghanlia caeni</name>
    <dbReference type="NCBI Taxonomy" id="3064283"/>
    <lineage>
        <taxon>Bacteria</taxon>
        <taxon>Pseudomonadati</taxon>
        <taxon>Pseudomonadota</taxon>
        <taxon>Betaproteobacteria</taxon>
        <taxon>Burkholderiales</taxon>
        <taxon>Alcaligenaceae</taxon>
        <taxon>Yanghanlia</taxon>
    </lineage>
</organism>
<dbReference type="EMBL" id="JAUZQE010000011">
    <property type="protein sequence ID" value="MDR4125625.1"/>
    <property type="molecule type" value="Genomic_DNA"/>
</dbReference>